<dbReference type="AlphaFoldDB" id="A0A1E3GV99"/>
<dbReference type="GO" id="GO:0008967">
    <property type="term" value="F:phosphoglycolate phosphatase activity"/>
    <property type="evidence" value="ECO:0007669"/>
    <property type="project" value="TreeGrafter"/>
</dbReference>
<dbReference type="GO" id="GO:0006281">
    <property type="term" value="P:DNA repair"/>
    <property type="evidence" value="ECO:0007669"/>
    <property type="project" value="TreeGrafter"/>
</dbReference>
<keyword evidence="2" id="KW-1185">Reference proteome</keyword>
<dbReference type="SFLD" id="SFLDS00003">
    <property type="entry name" value="Haloacid_Dehalogenase"/>
    <property type="match status" value="1"/>
</dbReference>
<dbReference type="SUPFAM" id="SSF56784">
    <property type="entry name" value="HAD-like"/>
    <property type="match status" value="1"/>
</dbReference>
<dbReference type="EC" id="3.1.3.5" evidence="1"/>
<gene>
    <name evidence="1" type="ORF">A9E74_00430</name>
</gene>
<dbReference type="InterPro" id="IPR050155">
    <property type="entry name" value="HAD-like_hydrolase_sf"/>
</dbReference>
<dbReference type="GO" id="GO:0008253">
    <property type="term" value="F:5'-nucleotidase activity"/>
    <property type="evidence" value="ECO:0007669"/>
    <property type="project" value="UniProtKB-EC"/>
</dbReference>
<accession>A0A1E3GV99</accession>
<dbReference type="PANTHER" id="PTHR43434">
    <property type="entry name" value="PHOSPHOGLYCOLATE PHOSPHATASE"/>
    <property type="match status" value="1"/>
</dbReference>
<dbReference type="SFLD" id="SFLDG01135">
    <property type="entry name" value="C1.5.6:_HAD__Beta-PGM__Phospha"/>
    <property type="match status" value="1"/>
</dbReference>
<dbReference type="Gene3D" id="3.40.50.1000">
    <property type="entry name" value="HAD superfamily/HAD-like"/>
    <property type="match status" value="1"/>
</dbReference>
<keyword evidence="1" id="KW-0378">Hydrolase</keyword>
<dbReference type="RefSeq" id="WP_069295010.1">
    <property type="nucleotide sequence ID" value="NZ_MCRI01000002.1"/>
</dbReference>
<dbReference type="PANTHER" id="PTHR43434:SF24">
    <property type="entry name" value="HYDROLASE-RELATED"/>
    <property type="match status" value="1"/>
</dbReference>
<proteinExistence type="predicted"/>
<dbReference type="PATRIC" id="fig|291169.3.peg.436"/>
<dbReference type="InterPro" id="IPR036412">
    <property type="entry name" value="HAD-like_sf"/>
</dbReference>
<name>A0A1E3GV99_9GAMM</name>
<dbReference type="Proteomes" id="UP000094379">
    <property type="component" value="Unassembled WGS sequence"/>
</dbReference>
<comment type="caution">
    <text evidence="1">The sequence shown here is derived from an EMBL/GenBank/DDBJ whole genome shotgun (WGS) entry which is preliminary data.</text>
</comment>
<evidence type="ECO:0000313" key="1">
    <source>
        <dbReference type="EMBL" id="ODN67924.1"/>
    </source>
</evidence>
<sequence>MSHYQLIVFDWDGTLMDSTSHIVFCMREAIHKLQLSPLTDTAIRQIIGLGLSEAVRTLYPHSTDADIQRLAMAYRDIWLDHPHESPMFDNAVELLHKLANQNIFLGVATGKGRRGLDKVLAETGLADLFTATRCADECHSKPHPQMLEQLIEFCGVKAEDTIMIGDTEFDLLMAHNAKAKSVAITHGAHALDRLEACDPLHIVNDLFALDDWLHGNNVRF</sequence>
<dbReference type="SFLD" id="SFLDG01129">
    <property type="entry name" value="C1.5:_HAD__Beta-PGM__Phosphata"/>
    <property type="match status" value="1"/>
</dbReference>
<dbReference type="GO" id="GO:0005829">
    <property type="term" value="C:cytosol"/>
    <property type="evidence" value="ECO:0007669"/>
    <property type="project" value="TreeGrafter"/>
</dbReference>
<evidence type="ECO:0000313" key="2">
    <source>
        <dbReference type="Proteomes" id="UP000094379"/>
    </source>
</evidence>
<dbReference type="Pfam" id="PF13419">
    <property type="entry name" value="HAD_2"/>
    <property type="match status" value="1"/>
</dbReference>
<dbReference type="InterPro" id="IPR023214">
    <property type="entry name" value="HAD_sf"/>
</dbReference>
<dbReference type="InterPro" id="IPR041492">
    <property type="entry name" value="HAD_2"/>
</dbReference>
<dbReference type="InterPro" id="IPR023198">
    <property type="entry name" value="PGP-like_dom2"/>
</dbReference>
<dbReference type="STRING" id="291169.A9E74_00430"/>
<reference evidence="1 2" key="1">
    <citation type="submission" date="2016-07" db="EMBL/GenBank/DDBJ databases">
        <title>Draft Genome Sequence of Methylophaga muralis Bur 1.</title>
        <authorList>
            <person name="Vasilenko O.V."/>
            <person name="Doronina N.V."/>
            <person name="Shmareva M.N."/>
            <person name="Tarlachkov S.V."/>
            <person name="Mustakhimov I."/>
            <person name="Trotsenko Y.A."/>
        </authorList>
    </citation>
    <scope>NUCLEOTIDE SEQUENCE [LARGE SCALE GENOMIC DNA]</scope>
    <source>
        <strain evidence="1 2">Bur 1</strain>
    </source>
</reference>
<dbReference type="Gene3D" id="1.10.150.240">
    <property type="entry name" value="Putative phosphatase, domain 2"/>
    <property type="match status" value="1"/>
</dbReference>
<dbReference type="InterPro" id="IPR006439">
    <property type="entry name" value="HAD-SF_hydro_IA"/>
</dbReference>
<dbReference type="EMBL" id="MCRI01000002">
    <property type="protein sequence ID" value="ODN67924.1"/>
    <property type="molecule type" value="Genomic_DNA"/>
</dbReference>
<organism evidence="1 2">
    <name type="scientific">Methylophaga muralis</name>
    <dbReference type="NCBI Taxonomy" id="291169"/>
    <lineage>
        <taxon>Bacteria</taxon>
        <taxon>Pseudomonadati</taxon>
        <taxon>Pseudomonadota</taxon>
        <taxon>Gammaproteobacteria</taxon>
        <taxon>Thiotrichales</taxon>
        <taxon>Piscirickettsiaceae</taxon>
        <taxon>Methylophaga</taxon>
    </lineage>
</organism>
<dbReference type="NCBIfam" id="TIGR01549">
    <property type="entry name" value="HAD-SF-IA-v1"/>
    <property type="match status" value="1"/>
</dbReference>
<protein>
    <submittedName>
        <fullName evidence="1">5'-nucleotidase</fullName>
        <ecNumber evidence="1">3.1.3.5</ecNumber>
    </submittedName>
</protein>